<dbReference type="SMART" id="SM00028">
    <property type="entry name" value="TPR"/>
    <property type="match status" value="9"/>
</dbReference>
<dbReference type="PROSITE" id="PS50005">
    <property type="entry name" value="TPR"/>
    <property type="match status" value="3"/>
</dbReference>
<sequence length="660" mass="73507">MSIFESALDAHKSGRLDEASSVYRQILTHEPRHADAFHMLGLIELERGELVAAENSIRQAISINENAIYLTNLSNVLLDQQRMTDAEALLRSAIALNPFYAVAHYNLGLLLMEIGVSQEAQVSMRCALELHPEFTEAHVSLGALLTDAGQFSEAEAALRRGLAFDEMHASTHRHLGRLMLLDKRPEEAELFFRRAIGLDARSALAYSGLAAALTECKRLEEAEAACRQALAIDSVCVDAHVNLGTVLLRARQSEAAEASLRCAIRLDPEHALAHYNLGMVLASEQPAVARMLLERAHELAPSHIETCHALGYVHALQNQNASAENWFRYVLAHKPSNIATQWCLSLVLLSEGRFEEGWRLHESRTVVVDGEAVSMPPDVDFPSWQGEPLHGKTLVVLHEQGYGDSLQFCRYLPMLKRLGVKRLSVICRSALRPLIESMEGVDVCIEQDFAHDVPEHDYWCFMMSLPLRFNTTIDKIPAVMPYLRAPEERRDFWQRRLPTGGFKVGLVWAGDPRPGMPGANAIDRRRSLNARAFLPLLAVPDITFVSLQLGAITRPQLDSIPPAIRPLDPMGDVSDFGDTAAIIECLDLVIAVDTSTAHLAGALNKPVWILSRFDTCWRWLRGRNDSPWYPSARLFIQETPGDWDGVISRVVDALRERAAT</sequence>
<dbReference type="PANTHER" id="PTHR44809:SF1">
    <property type="entry name" value="PROTEIN O-MANNOSYL-TRANSFERASE TMTC1"/>
    <property type="match status" value="1"/>
</dbReference>
<organism evidence="2 3">
    <name type="scientific">Paraburkholderia terrae</name>
    <dbReference type="NCBI Taxonomy" id="311230"/>
    <lineage>
        <taxon>Bacteria</taxon>
        <taxon>Pseudomonadati</taxon>
        <taxon>Pseudomonadota</taxon>
        <taxon>Betaproteobacteria</taxon>
        <taxon>Burkholderiales</taxon>
        <taxon>Burkholderiaceae</taxon>
        <taxon>Paraburkholderia</taxon>
    </lineage>
</organism>
<dbReference type="Pfam" id="PF13432">
    <property type="entry name" value="TPR_16"/>
    <property type="match status" value="4"/>
</dbReference>
<gene>
    <name evidence="2" type="ORF">C2L65_09720</name>
</gene>
<evidence type="ECO:0000256" key="1">
    <source>
        <dbReference type="PROSITE-ProRule" id="PRU00339"/>
    </source>
</evidence>
<dbReference type="Pfam" id="PF13374">
    <property type="entry name" value="TPR_10"/>
    <property type="match status" value="1"/>
</dbReference>
<dbReference type="Gene3D" id="3.40.50.2000">
    <property type="entry name" value="Glycogen Phosphorylase B"/>
    <property type="match status" value="1"/>
</dbReference>
<dbReference type="PANTHER" id="PTHR44809">
    <property type="match status" value="1"/>
</dbReference>
<dbReference type="InterPro" id="IPR052943">
    <property type="entry name" value="TMTC_O-mannosyl-trnsfr"/>
</dbReference>
<feature type="repeat" description="TPR" evidence="1">
    <location>
        <begin position="135"/>
        <end position="168"/>
    </location>
</feature>
<keyword evidence="1" id="KW-0802">TPR repeat</keyword>
<evidence type="ECO:0000313" key="3">
    <source>
        <dbReference type="Proteomes" id="UP000243502"/>
    </source>
</evidence>
<dbReference type="Gene3D" id="1.25.40.10">
    <property type="entry name" value="Tetratricopeptide repeat domain"/>
    <property type="match status" value="3"/>
</dbReference>
<feature type="repeat" description="TPR" evidence="1">
    <location>
        <begin position="34"/>
        <end position="67"/>
    </location>
</feature>
<protein>
    <submittedName>
        <fullName evidence="2">Tetratricopeptide repeat protein</fullName>
    </submittedName>
</protein>
<evidence type="ECO:0000313" key="2">
    <source>
        <dbReference type="EMBL" id="AUT59847.1"/>
    </source>
</evidence>
<dbReference type="OrthoDB" id="9814129at2"/>
<dbReference type="AlphaFoldDB" id="A0A2I8EJS8"/>
<name>A0A2I8EJS8_9BURK</name>
<dbReference type="InterPro" id="IPR019734">
    <property type="entry name" value="TPR_rpt"/>
</dbReference>
<accession>A0A2I8EJS8</accession>
<dbReference type="SUPFAM" id="SSF48452">
    <property type="entry name" value="TPR-like"/>
    <property type="match status" value="2"/>
</dbReference>
<dbReference type="SUPFAM" id="SSF53756">
    <property type="entry name" value="UDP-Glycosyltransferase/glycogen phosphorylase"/>
    <property type="match status" value="1"/>
</dbReference>
<dbReference type="InterPro" id="IPR011990">
    <property type="entry name" value="TPR-like_helical_dom_sf"/>
</dbReference>
<dbReference type="EMBL" id="CP026111">
    <property type="protein sequence ID" value="AUT59847.1"/>
    <property type="molecule type" value="Genomic_DNA"/>
</dbReference>
<dbReference type="KEGG" id="pter:C2L65_09720"/>
<feature type="repeat" description="TPR" evidence="1">
    <location>
        <begin position="237"/>
        <end position="270"/>
    </location>
</feature>
<dbReference type="Proteomes" id="UP000243502">
    <property type="component" value="Chromosome 1"/>
</dbReference>
<dbReference type="RefSeq" id="WP_081920954.1">
    <property type="nucleotide sequence ID" value="NZ_CP026111.1"/>
</dbReference>
<reference evidence="2 3" key="1">
    <citation type="submission" date="2018-01" db="EMBL/GenBank/DDBJ databases">
        <title>Species boundaries and ecological features among Paraburkholderia terrae DSMZ17804T, P. hospita DSMZ17164T and P. caribensis DSMZ13236T.</title>
        <authorList>
            <person name="Pratama A.A."/>
        </authorList>
    </citation>
    <scope>NUCLEOTIDE SEQUENCE [LARGE SCALE GENOMIC DNA]</scope>
    <source>
        <strain evidence="2 3">DSM 17804</strain>
    </source>
</reference>
<proteinExistence type="predicted"/>